<evidence type="ECO:0000313" key="1">
    <source>
        <dbReference type="EMBL" id="MFL9923024.1"/>
    </source>
</evidence>
<comment type="caution">
    <text evidence="1">The sequence shown here is derived from an EMBL/GenBank/DDBJ whole genome shotgun (WGS) entry which is preliminary data.</text>
</comment>
<gene>
    <name evidence="1" type="ORF">PQR62_02015</name>
</gene>
<proteinExistence type="predicted"/>
<protein>
    <submittedName>
        <fullName evidence="1">Uncharacterized protein</fullName>
    </submittedName>
</protein>
<evidence type="ECO:0000313" key="2">
    <source>
        <dbReference type="Proteomes" id="UP001629246"/>
    </source>
</evidence>
<dbReference type="RefSeq" id="WP_408154251.1">
    <property type="nucleotide sequence ID" value="NZ_JAQQFM010000001.1"/>
</dbReference>
<name>A0ABW9A466_9BURK</name>
<reference evidence="1 2" key="1">
    <citation type="journal article" date="2024" name="Chem. Sci.">
        <title>Discovery of megapolipeptins by genome mining of a Burkholderiales bacteria collection.</title>
        <authorList>
            <person name="Paulo B.S."/>
            <person name="Recchia M.J.J."/>
            <person name="Lee S."/>
            <person name="Fergusson C.H."/>
            <person name="Romanowski S.B."/>
            <person name="Hernandez A."/>
            <person name="Krull N."/>
            <person name="Liu D.Y."/>
            <person name="Cavanagh H."/>
            <person name="Bos A."/>
            <person name="Gray C.A."/>
            <person name="Murphy B.T."/>
            <person name="Linington R.G."/>
            <person name="Eustaquio A.S."/>
        </authorList>
    </citation>
    <scope>NUCLEOTIDE SEQUENCE [LARGE SCALE GENOMIC DNA]</scope>
    <source>
        <strain evidence="1 2">RL21-008-BIB-A</strain>
    </source>
</reference>
<keyword evidence="2" id="KW-1185">Reference proteome</keyword>
<dbReference type="Proteomes" id="UP001629246">
    <property type="component" value="Unassembled WGS sequence"/>
</dbReference>
<sequence length="133" mass="15097">MYDNFSKELRHPTSINANIRPVSVHWRPGGIHVQACMQQRKKKAKCICFFQMRETAVKYNKKCQSSRLDEIFGDAFINSETQAMAQIHTQEVSFHLTAASASDLIGPAMIRPQHAQTIHTICSTQRRTRPPSG</sequence>
<accession>A0ABW9A466</accession>
<dbReference type="EMBL" id="JAQQFM010000001">
    <property type="protein sequence ID" value="MFL9923024.1"/>
    <property type="molecule type" value="Genomic_DNA"/>
</dbReference>
<organism evidence="1 2">
    <name type="scientific">Herbaspirillum lusitanum</name>
    <dbReference type="NCBI Taxonomy" id="213312"/>
    <lineage>
        <taxon>Bacteria</taxon>
        <taxon>Pseudomonadati</taxon>
        <taxon>Pseudomonadota</taxon>
        <taxon>Betaproteobacteria</taxon>
        <taxon>Burkholderiales</taxon>
        <taxon>Oxalobacteraceae</taxon>
        <taxon>Herbaspirillum</taxon>
    </lineage>
</organism>